<dbReference type="AlphaFoldDB" id="A0A318UDU9"/>
<gene>
    <name evidence="1" type="ORF">B0O44_10321</name>
</gene>
<dbReference type="EMBL" id="QKLU01000003">
    <property type="protein sequence ID" value="PYF74576.1"/>
    <property type="molecule type" value="Genomic_DNA"/>
</dbReference>
<organism evidence="1 2">
    <name type="scientific">Pedobacter nutrimenti</name>
    <dbReference type="NCBI Taxonomy" id="1241337"/>
    <lineage>
        <taxon>Bacteria</taxon>
        <taxon>Pseudomonadati</taxon>
        <taxon>Bacteroidota</taxon>
        <taxon>Sphingobacteriia</taxon>
        <taxon>Sphingobacteriales</taxon>
        <taxon>Sphingobacteriaceae</taxon>
        <taxon>Pedobacter</taxon>
    </lineage>
</organism>
<accession>A0A318UDU9</accession>
<proteinExistence type="predicted"/>
<sequence length="282" mass="32336">MKTTFLNAGSIREQVPLCALLNHLGHKPAKINGDEHLYFNVLKSAESKSIFLVNDQLNIWYDRLTKKSGNVIDFGIAYWPDLNPDQVTEKISKILQISKQPAEIQTANNGKRKRLPVKIPFYHIEEIKPVGCNIEITTYLQSQGLWEISIGHLKEVYYYVVDEKRRRKEFFAAGWQNENGGWEVRGKNFSGCLGHKGMTFIPGSENILILFEDYLGYLSWKYANKLRGPSILILNYPEFLEAAKKRIAKFHEVAVFFGKQHLNAELLSAIEGINPRKIIVLQ</sequence>
<keyword evidence="2" id="KW-1185">Reference proteome</keyword>
<evidence type="ECO:0000313" key="1">
    <source>
        <dbReference type="EMBL" id="PYF74576.1"/>
    </source>
</evidence>
<protein>
    <recommendedName>
        <fullName evidence="3">Toprim domain-containing protein</fullName>
    </recommendedName>
</protein>
<reference evidence="1 2" key="1">
    <citation type="submission" date="2018-06" db="EMBL/GenBank/DDBJ databases">
        <title>Genomic Encyclopedia of Archaeal and Bacterial Type Strains, Phase II (KMG-II): from individual species to whole genera.</title>
        <authorList>
            <person name="Goeker M."/>
        </authorList>
    </citation>
    <scope>NUCLEOTIDE SEQUENCE [LARGE SCALE GENOMIC DNA]</scope>
    <source>
        <strain evidence="1 2">DSM 27372</strain>
    </source>
</reference>
<comment type="caution">
    <text evidence="1">The sequence shown here is derived from an EMBL/GenBank/DDBJ whole genome shotgun (WGS) entry which is preliminary data.</text>
</comment>
<dbReference type="Proteomes" id="UP000248198">
    <property type="component" value="Unassembled WGS sequence"/>
</dbReference>
<name>A0A318UDU9_9SPHI</name>
<evidence type="ECO:0000313" key="2">
    <source>
        <dbReference type="Proteomes" id="UP000248198"/>
    </source>
</evidence>
<evidence type="ECO:0008006" key="3">
    <source>
        <dbReference type="Google" id="ProtNLM"/>
    </source>
</evidence>